<feature type="domain" description="GH10" evidence="6">
    <location>
        <begin position="194"/>
        <end position="489"/>
    </location>
</feature>
<dbReference type="OrthoDB" id="3055998at2759"/>
<dbReference type="EMBL" id="MLFT02000010">
    <property type="protein sequence ID" value="PHT36309.1"/>
    <property type="molecule type" value="Genomic_DNA"/>
</dbReference>
<dbReference type="STRING" id="33114.A0A2G2VTI9"/>
<gene>
    <name evidence="7" type="ORF">CQW23_24009</name>
</gene>
<evidence type="ECO:0000256" key="1">
    <source>
        <dbReference type="ARBA" id="ARBA00007495"/>
    </source>
</evidence>
<evidence type="ECO:0000259" key="6">
    <source>
        <dbReference type="PROSITE" id="PS51760"/>
    </source>
</evidence>
<dbReference type="Gene3D" id="3.20.20.80">
    <property type="entry name" value="Glycosidases"/>
    <property type="match status" value="1"/>
</dbReference>
<dbReference type="InterPro" id="IPR017853">
    <property type="entry name" value="GH"/>
</dbReference>
<dbReference type="AlphaFoldDB" id="A0A2G2VTI9"/>
<keyword evidence="3" id="KW-0119">Carbohydrate metabolism</keyword>
<dbReference type="InterPro" id="IPR001000">
    <property type="entry name" value="GH10_dom"/>
</dbReference>
<dbReference type="SUPFAM" id="SSF49785">
    <property type="entry name" value="Galactose-binding domain-like"/>
    <property type="match status" value="1"/>
</dbReference>
<dbReference type="Proteomes" id="UP000224567">
    <property type="component" value="Unassembled WGS sequence"/>
</dbReference>
<proteinExistence type="inferred from homology"/>
<dbReference type="Gene3D" id="2.60.120.260">
    <property type="entry name" value="Galactose-binding domain-like"/>
    <property type="match status" value="1"/>
</dbReference>
<reference evidence="7 8" key="1">
    <citation type="journal article" date="2017" name="Genome Biol.">
        <title>New reference genome sequences of hot pepper reveal the massive evolution of plant disease-resistance genes by retroduplication.</title>
        <authorList>
            <person name="Kim S."/>
            <person name="Park J."/>
            <person name="Yeom S.I."/>
            <person name="Kim Y.M."/>
            <person name="Seo E."/>
            <person name="Kim K.T."/>
            <person name="Kim M.S."/>
            <person name="Lee J.M."/>
            <person name="Cheong K."/>
            <person name="Shin H.S."/>
            <person name="Kim S.B."/>
            <person name="Han K."/>
            <person name="Lee J."/>
            <person name="Park M."/>
            <person name="Lee H.A."/>
            <person name="Lee H.Y."/>
            <person name="Lee Y."/>
            <person name="Oh S."/>
            <person name="Lee J.H."/>
            <person name="Choi E."/>
            <person name="Choi E."/>
            <person name="Lee S.E."/>
            <person name="Jeon J."/>
            <person name="Kim H."/>
            <person name="Choi G."/>
            <person name="Song H."/>
            <person name="Lee J."/>
            <person name="Lee S.C."/>
            <person name="Kwon J.K."/>
            <person name="Lee H.Y."/>
            <person name="Koo N."/>
            <person name="Hong Y."/>
            <person name="Kim R.W."/>
            <person name="Kang W.H."/>
            <person name="Huh J.H."/>
            <person name="Kang B.C."/>
            <person name="Yang T.J."/>
            <person name="Lee Y.H."/>
            <person name="Bennetzen J.L."/>
            <person name="Choi D."/>
        </authorList>
    </citation>
    <scope>NUCLEOTIDE SEQUENCE [LARGE SCALE GENOMIC DNA]</scope>
    <source>
        <strain evidence="8">cv. PBC81</strain>
    </source>
</reference>
<evidence type="ECO:0000256" key="2">
    <source>
        <dbReference type="ARBA" id="ARBA00022801"/>
    </source>
</evidence>
<keyword evidence="5" id="KW-0732">Signal</keyword>
<evidence type="ECO:0000313" key="7">
    <source>
        <dbReference type="EMBL" id="PHT36309.1"/>
    </source>
</evidence>
<sequence length="548" mass="62759">MLMLMWEGSPLFWTFLPFLFFATSSFAKHYGGPAYDPSAWTECQAEPEAPLYNGGILTNTFPVYKPVKDINGDMVYSPTLSLENLSPGSIYSFSSWVRVKNLDSALVTTTLKLDTAYSKCIGSVIAKKGCWSFLKGGFLWDSPSNSSQIDFQSSEQTKSYNYVKFGQTENLVVFQERKRAVMIHVVDKNGFIVTGAAVKVNQISTDFPFGTVISRTILENLPYQKWFLERFKTTVFENELKWFKTEPLPGQLNYTVVDQMMKFVRKNNLIARGHNMFWPDPIYVQDWLENMTAPQLQRAVKFRIDSVMSRYRTEFFHWDVSNEVLKFDFFEKKLGPKATLDMFKKIHREDPLTTLFLNEFNIIEQCDPKANVDSYINKLKELKKGGVTLAGIGLESHFSIPNPGFMRAVLDKLATLKLPIWLTEVDVNRVHGLEEQALYLEQILREAFSHPGVNGIMLWSARSVGGCYQTCLTDEKFQNLPTGDIIDQLLLKEWKTETKRGKTNEFGSYNFRGFLGDYKVSVIYNHTVFNSSFSLGRGVETKHITVHV</sequence>
<dbReference type="GO" id="GO:0000272">
    <property type="term" value="P:polysaccharide catabolic process"/>
    <property type="evidence" value="ECO:0007669"/>
    <property type="project" value="UniProtKB-KW"/>
</dbReference>
<feature type="chain" id="PRO_5013915128" description="GH10 domain-containing protein" evidence="5">
    <location>
        <begin position="28"/>
        <end position="548"/>
    </location>
</feature>
<evidence type="ECO:0000256" key="5">
    <source>
        <dbReference type="SAM" id="SignalP"/>
    </source>
</evidence>
<keyword evidence="8" id="KW-1185">Reference proteome</keyword>
<protein>
    <recommendedName>
        <fullName evidence="6">GH10 domain-containing protein</fullName>
    </recommendedName>
</protein>
<evidence type="ECO:0000313" key="8">
    <source>
        <dbReference type="Proteomes" id="UP000224567"/>
    </source>
</evidence>
<dbReference type="PANTHER" id="PTHR31490">
    <property type="entry name" value="GLYCOSYL HYDROLASE"/>
    <property type="match status" value="1"/>
</dbReference>
<keyword evidence="4" id="KW-0624">Polysaccharide degradation</keyword>
<organism evidence="7 8">
    <name type="scientific">Capsicum baccatum</name>
    <name type="common">Peruvian pepper</name>
    <dbReference type="NCBI Taxonomy" id="33114"/>
    <lineage>
        <taxon>Eukaryota</taxon>
        <taxon>Viridiplantae</taxon>
        <taxon>Streptophyta</taxon>
        <taxon>Embryophyta</taxon>
        <taxon>Tracheophyta</taxon>
        <taxon>Spermatophyta</taxon>
        <taxon>Magnoliopsida</taxon>
        <taxon>eudicotyledons</taxon>
        <taxon>Gunneridae</taxon>
        <taxon>Pentapetalae</taxon>
        <taxon>asterids</taxon>
        <taxon>lamiids</taxon>
        <taxon>Solanales</taxon>
        <taxon>Solanaceae</taxon>
        <taxon>Solanoideae</taxon>
        <taxon>Capsiceae</taxon>
        <taxon>Capsicum</taxon>
    </lineage>
</organism>
<dbReference type="InterPro" id="IPR008979">
    <property type="entry name" value="Galactose-bd-like_sf"/>
</dbReference>
<accession>A0A2G2VTI9</accession>
<evidence type="ECO:0000256" key="3">
    <source>
        <dbReference type="ARBA" id="ARBA00023277"/>
    </source>
</evidence>
<dbReference type="PROSITE" id="PS51760">
    <property type="entry name" value="GH10_2"/>
    <property type="match status" value="1"/>
</dbReference>
<dbReference type="GO" id="GO:0031176">
    <property type="term" value="F:endo-1,4-beta-xylanase activity"/>
    <property type="evidence" value="ECO:0007669"/>
    <property type="project" value="UniProtKB-ARBA"/>
</dbReference>
<dbReference type="SMART" id="SM00633">
    <property type="entry name" value="Glyco_10"/>
    <property type="match status" value="1"/>
</dbReference>
<reference evidence="8" key="2">
    <citation type="journal article" date="2017" name="J. Anim. Genet.">
        <title>Multiple reference genome sequences of hot pepper reveal the massive evolution of plant disease resistance genes by retroduplication.</title>
        <authorList>
            <person name="Kim S."/>
            <person name="Park J."/>
            <person name="Yeom S.-I."/>
            <person name="Kim Y.-M."/>
            <person name="Seo E."/>
            <person name="Kim K.-T."/>
            <person name="Kim M.-S."/>
            <person name="Lee J.M."/>
            <person name="Cheong K."/>
            <person name="Shin H.-S."/>
            <person name="Kim S.-B."/>
            <person name="Han K."/>
            <person name="Lee J."/>
            <person name="Park M."/>
            <person name="Lee H.-A."/>
            <person name="Lee H.-Y."/>
            <person name="Lee Y."/>
            <person name="Oh S."/>
            <person name="Lee J.H."/>
            <person name="Choi E."/>
            <person name="Choi E."/>
            <person name="Lee S.E."/>
            <person name="Jeon J."/>
            <person name="Kim H."/>
            <person name="Choi G."/>
            <person name="Song H."/>
            <person name="Lee J."/>
            <person name="Lee S.-C."/>
            <person name="Kwon J.-K."/>
            <person name="Lee H.-Y."/>
            <person name="Koo N."/>
            <person name="Hong Y."/>
            <person name="Kim R.W."/>
            <person name="Kang W.-H."/>
            <person name="Huh J.H."/>
            <person name="Kang B.-C."/>
            <person name="Yang T.-J."/>
            <person name="Lee Y.-H."/>
            <person name="Bennetzen J.L."/>
            <person name="Choi D."/>
        </authorList>
    </citation>
    <scope>NUCLEOTIDE SEQUENCE [LARGE SCALE GENOMIC DNA]</scope>
    <source>
        <strain evidence="8">cv. PBC81</strain>
    </source>
</reference>
<dbReference type="PANTHER" id="PTHR31490:SF55">
    <property type="entry name" value="ENDO-1,4-BETA-XYLANASE A-LIKE"/>
    <property type="match status" value="1"/>
</dbReference>
<comment type="similarity">
    <text evidence="1">Belongs to the glycosyl hydrolase 10 (cellulase F) family.</text>
</comment>
<evidence type="ECO:0000256" key="4">
    <source>
        <dbReference type="ARBA" id="ARBA00023326"/>
    </source>
</evidence>
<dbReference type="SUPFAM" id="SSF51445">
    <property type="entry name" value="(Trans)glycosidases"/>
    <property type="match status" value="1"/>
</dbReference>
<dbReference type="Pfam" id="PF00331">
    <property type="entry name" value="Glyco_hydro_10"/>
    <property type="match status" value="1"/>
</dbReference>
<dbReference type="InterPro" id="IPR044846">
    <property type="entry name" value="GH10"/>
</dbReference>
<name>A0A2G2VTI9_CAPBA</name>
<comment type="caution">
    <text evidence="7">The sequence shown here is derived from an EMBL/GenBank/DDBJ whole genome shotgun (WGS) entry which is preliminary data.</text>
</comment>
<keyword evidence="2" id="KW-0378">Hydrolase</keyword>
<feature type="signal peptide" evidence="5">
    <location>
        <begin position="1"/>
        <end position="27"/>
    </location>
</feature>